<evidence type="ECO:0000313" key="2">
    <source>
        <dbReference type="EMBL" id="BCO25276.1"/>
    </source>
</evidence>
<gene>
    <name evidence="2" type="ORF">MIZ03_0136</name>
</gene>
<reference evidence="2 3" key="1">
    <citation type="journal article" date="2021" name="Microbiol. Spectr.">
        <title>A Single Bacterium Capable of Oxidation and Reduction of Iron at Circumneutral pH.</title>
        <authorList>
            <person name="Kato S."/>
            <person name="Ohkuma M."/>
        </authorList>
    </citation>
    <scope>NUCLEOTIDE SEQUENCE [LARGE SCALE GENOMIC DNA]</scope>
    <source>
        <strain evidence="2 3">MIZ03</strain>
    </source>
</reference>
<dbReference type="EMBL" id="AP024238">
    <property type="protein sequence ID" value="BCO25276.1"/>
    <property type="molecule type" value="Genomic_DNA"/>
</dbReference>
<sequence>MNEPRIYVDFNEMPTANEVLLSKFDTKVDSSGKAIYFVEGMRVSVYMDDEDKCGSPDNLIAEGIARRNHYGGWTAAARWVVVISERGIRHESEERPHEPPEDNYQYSPANCPR</sequence>
<evidence type="ECO:0000256" key="1">
    <source>
        <dbReference type="SAM" id="MobiDB-lite"/>
    </source>
</evidence>
<dbReference type="Proteomes" id="UP000824366">
    <property type="component" value="Chromosome"/>
</dbReference>
<feature type="region of interest" description="Disordered" evidence="1">
    <location>
        <begin position="89"/>
        <end position="113"/>
    </location>
</feature>
<feature type="compositionally biased region" description="Polar residues" evidence="1">
    <location>
        <begin position="104"/>
        <end position="113"/>
    </location>
</feature>
<organism evidence="2 3">
    <name type="scientific">Rhodoferax lithotrophicus</name>
    <dbReference type="NCBI Taxonomy" id="2798804"/>
    <lineage>
        <taxon>Bacteria</taxon>
        <taxon>Pseudomonadati</taxon>
        <taxon>Pseudomonadota</taxon>
        <taxon>Betaproteobacteria</taxon>
        <taxon>Burkholderiales</taxon>
        <taxon>Comamonadaceae</taxon>
        <taxon>Rhodoferax</taxon>
    </lineage>
</organism>
<protein>
    <submittedName>
        <fullName evidence="2">Uncharacterized protein</fullName>
    </submittedName>
</protein>
<keyword evidence="3" id="KW-1185">Reference proteome</keyword>
<accession>A0ABN6D3B0</accession>
<feature type="compositionally biased region" description="Basic and acidic residues" evidence="1">
    <location>
        <begin position="89"/>
        <end position="100"/>
    </location>
</feature>
<evidence type="ECO:0000313" key="3">
    <source>
        <dbReference type="Proteomes" id="UP000824366"/>
    </source>
</evidence>
<proteinExistence type="predicted"/>
<dbReference type="RefSeq" id="WP_223906655.1">
    <property type="nucleotide sequence ID" value="NZ_AP024238.1"/>
</dbReference>
<name>A0ABN6D3B0_9BURK</name>